<feature type="compositionally biased region" description="Basic and acidic residues" evidence="2">
    <location>
        <begin position="265"/>
        <end position="276"/>
    </location>
</feature>
<keyword evidence="6" id="KW-1185">Reference proteome</keyword>
<dbReference type="SUPFAM" id="SSF46785">
    <property type="entry name" value="Winged helix' DNA-binding domain"/>
    <property type="match status" value="1"/>
</dbReference>
<sequence length="412" mass="45015">MESHVVSTPFGARRLSFAILAGNAVAQQCPKEARADKWAIIRNIAEARTAIGATDRSIALLNALLSFYPDSELSGEGNLVVFPSNEKLAARAHGMAPATLRRHLANLVDCGLVVRRDSPNGKRFARKGQGGEIQQAYGFDLAPLLVRAHEFECLAEEMREERRQLLQVRERMTIARRDVSKMIAFGLEEGIPADWEALHVQYRAIIGRIPRTATREELTPLEAELAQLATMIRNLLAKHVKSEEISANESQNERHKQNSNPHLPIELEPRSEKEPGADAELTDQPGELHKGTFENKPPAGYSLGMVLRACPDIADYARAGIESWDDLTRTANLVRAALGVSPDAWNQACEAMGNVDAAIVVAAILQRSGEINSAGGYLRALTDKARANAFSVGPVLMALLRARGRTVEGKTA</sequence>
<dbReference type="Pfam" id="PF03428">
    <property type="entry name" value="RP-C"/>
    <property type="match status" value="1"/>
</dbReference>
<dbReference type="AlphaFoldDB" id="A0A371XA42"/>
<comment type="caution">
    <text evidence="5">The sequence shown here is derived from an EMBL/GenBank/DDBJ whole genome shotgun (WGS) entry which is preliminary data.</text>
</comment>
<dbReference type="RefSeq" id="WP_116625010.1">
    <property type="nucleotide sequence ID" value="NZ_QURN01000013.1"/>
</dbReference>
<feature type="region of interest" description="Disordered" evidence="2">
    <location>
        <begin position="243"/>
        <end position="295"/>
    </location>
</feature>
<dbReference type="Pfam" id="PF11800">
    <property type="entry name" value="RP-C_C"/>
    <property type="match status" value="1"/>
</dbReference>
<dbReference type="Proteomes" id="UP000262379">
    <property type="component" value="Unassembled WGS sequence"/>
</dbReference>
<dbReference type="InterPro" id="IPR005090">
    <property type="entry name" value="RepC_N"/>
</dbReference>
<dbReference type="InterPro" id="IPR011991">
    <property type="entry name" value="ArsR-like_HTH"/>
</dbReference>
<feature type="domain" description="Plasmid replication protein C N-terminal" evidence="3">
    <location>
        <begin position="13"/>
        <end position="185"/>
    </location>
</feature>
<proteinExistence type="predicted"/>
<dbReference type="CDD" id="cd00090">
    <property type="entry name" value="HTH_ARSR"/>
    <property type="match status" value="1"/>
</dbReference>
<evidence type="ECO:0000259" key="3">
    <source>
        <dbReference type="Pfam" id="PF03428"/>
    </source>
</evidence>
<feature type="coiled-coil region" evidence="1">
    <location>
        <begin position="148"/>
        <end position="178"/>
    </location>
</feature>
<evidence type="ECO:0000256" key="1">
    <source>
        <dbReference type="SAM" id="Coils"/>
    </source>
</evidence>
<gene>
    <name evidence="5" type="ORF">DY251_16555</name>
</gene>
<dbReference type="EMBL" id="QURN01000013">
    <property type="protein sequence ID" value="RFC65904.1"/>
    <property type="molecule type" value="Genomic_DNA"/>
</dbReference>
<evidence type="ECO:0000313" key="6">
    <source>
        <dbReference type="Proteomes" id="UP000262379"/>
    </source>
</evidence>
<feature type="domain" description="Plasmid replication protein C C-terminal" evidence="4">
    <location>
        <begin position="303"/>
        <end position="401"/>
    </location>
</feature>
<organism evidence="5 6">
    <name type="scientific">Mesorhizobium denitrificans</name>
    <dbReference type="NCBI Taxonomy" id="2294114"/>
    <lineage>
        <taxon>Bacteria</taxon>
        <taxon>Pseudomonadati</taxon>
        <taxon>Pseudomonadota</taxon>
        <taxon>Alphaproteobacteria</taxon>
        <taxon>Hyphomicrobiales</taxon>
        <taxon>Phyllobacteriaceae</taxon>
        <taxon>Mesorhizobium</taxon>
    </lineage>
</organism>
<evidence type="ECO:0000313" key="5">
    <source>
        <dbReference type="EMBL" id="RFC65904.1"/>
    </source>
</evidence>
<name>A0A371XA42_9HYPH</name>
<evidence type="ECO:0000259" key="4">
    <source>
        <dbReference type="Pfam" id="PF11800"/>
    </source>
</evidence>
<reference evidence="6" key="1">
    <citation type="submission" date="2018-08" db="EMBL/GenBank/DDBJ databases">
        <authorList>
            <person name="Im W.T."/>
        </authorList>
    </citation>
    <scope>NUCLEOTIDE SEQUENCE [LARGE SCALE GENOMIC DNA]</scope>
    <source>
        <strain evidence="6">LA-28</strain>
    </source>
</reference>
<dbReference type="GO" id="GO:0006355">
    <property type="term" value="P:regulation of DNA-templated transcription"/>
    <property type="evidence" value="ECO:0007669"/>
    <property type="project" value="UniProtKB-ARBA"/>
</dbReference>
<dbReference type="InterPro" id="IPR036390">
    <property type="entry name" value="WH_DNA-bd_sf"/>
</dbReference>
<protein>
    <submittedName>
        <fullName evidence="5">Replication initiation protein RepC</fullName>
    </submittedName>
</protein>
<dbReference type="NCBIfam" id="NF010396">
    <property type="entry name" value="PRK13824.1"/>
    <property type="match status" value="1"/>
</dbReference>
<dbReference type="InterPro" id="IPR021760">
    <property type="entry name" value="RepC_C"/>
</dbReference>
<dbReference type="NCBIfam" id="NF040974">
    <property type="entry name" value="RepABC_RepC"/>
    <property type="match status" value="1"/>
</dbReference>
<dbReference type="InterPro" id="IPR047611">
    <property type="entry name" value="RepABC_RepC"/>
</dbReference>
<keyword evidence="1" id="KW-0175">Coiled coil</keyword>
<accession>A0A371XA42</accession>
<evidence type="ECO:0000256" key="2">
    <source>
        <dbReference type="SAM" id="MobiDB-lite"/>
    </source>
</evidence>